<comment type="caution">
    <text evidence="4">The sequence shown here is derived from an EMBL/GenBank/DDBJ whole genome shotgun (WGS) entry which is preliminary data.</text>
</comment>
<dbReference type="PANTHER" id="PTHR10963:SF55">
    <property type="entry name" value="GLYCOSIDE HYDROLASE FAMILY 16 PROTEIN"/>
    <property type="match status" value="1"/>
</dbReference>
<dbReference type="SUPFAM" id="SSF49899">
    <property type="entry name" value="Concanavalin A-like lectins/glucanases"/>
    <property type="match status" value="1"/>
</dbReference>
<protein>
    <submittedName>
        <fullName evidence="4">Concanavalin A-like lectin/glucanase domain-containing protein</fullName>
    </submittedName>
</protein>
<dbReference type="PANTHER" id="PTHR10963">
    <property type="entry name" value="GLYCOSYL HYDROLASE-RELATED"/>
    <property type="match status" value="1"/>
</dbReference>
<dbReference type="InterPro" id="IPR050546">
    <property type="entry name" value="Glycosyl_Hydrlase_16"/>
</dbReference>
<accession>A0AAE0JLV6</accession>
<evidence type="ECO:0000256" key="1">
    <source>
        <dbReference type="ARBA" id="ARBA00006865"/>
    </source>
</evidence>
<dbReference type="GeneID" id="87857987"/>
<dbReference type="GO" id="GO:0005975">
    <property type="term" value="P:carbohydrate metabolic process"/>
    <property type="evidence" value="ECO:0007669"/>
    <property type="project" value="InterPro"/>
</dbReference>
<dbReference type="Proteomes" id="UP001278500">
    <property type="component" value="Unassembled WGS sequence"/>
</dbReference>
<sequence length="464" mass="52147">MSNDLTAKIISSYGNRDRHSSGGGHGGLDVNSAAAGWDSSRPGSIYTSSRQSAATLPRAAKRKFKSYRLRGEYEKPWLADPAMKKTRWNNWIVIAWCLVGLAGAGLICFMGIRQYQTGPFCLVFEDDFKTLDTSVWTHMVTLDGFGTGSFDWTTTDPKNSYIDGEGLHIVPTLTNETTDISNDQLFANYTLDLRKDKSCTGTNNASCIANSDPKTGAMIPPVRSARLVTKDTKTLRYGRVEVVAKLPKGDWLWPAIWMMPQDSTYGVWPRSGEIDIMEARGNGYDYPAGGRDLYYGSLHWGPSTLTDAYWRTTAAKRLKRGDFSESFHTFGLEWDEKYIYFYLNNRLTQIMHVGFDAKEDLWKKGEFSTMKENDTLFENPWAGSDSTTGNAPFDQPFYLILNVAVGSKIGWFPDNKGNKPWLDSATNAQWTFWSAADQWLPTWGEGDQRGMTVKSVKMWKKGAC</sequence>
<dbReference type="Gene3D" id="2.60.120.200">
    <property type="match status" value="1"/>
</dbReference>
<gene>
    <name evidence="4" type="ORF">B0H65DRAFT_132871</name>
</gene>
<evidence type="ECO:0000256" key="2">
    <source>
        <dbReference type="SAM" id="Phobius"/>
    </source>
</evidence>
<dbReference type="InterPro" id="IPR000757">
    <property type="entry name" value="Beta-glucanase-like"/>
</dbReference>
<evidence type="ECO:0000313" key="4">
    <source>
        <dbReference type="EMBL" id="KAK3351748.1"/>
    </source>
</evidence>
<keyword evidence="2" id="KW-1133">Transmembrane helix</keyword>
<proteinExistence type="inferred from homology"/>
<dbReference type="EMBL" id="JAUEPP010000002">
    <property type="protein sequence ID" value="KAK3351748.1"/>
    <property type="molecule type" value="Genomic_DNA"/>
</dbReference>
<dbReference type="AlphaFoldDB" id="A0AAE0JLV6"/>
<keyword evidence="2" id="KW-0812">Transmembrane</keyword>
<reference evidence="4" key="1">
    <citation type="journal article" date="2023" name="Mol. Phylogenet. Evol.">
        <title>Genome-scale phylogeny and comparative genomics of the fungal order Sordariales.</title>
        <authorList>
            <person name="Hensen N."/>
            <person name="Bonometti L."/>
            <person name="Westerberg I."/>
            <person name="Brannstrom I.O."/>
            <person name="Guillou S."/>
            <person name="Cros-Aarteil S."/>
            <person name="Calhoun S."/>
            <person name="Haridas S."/>
            <person name="Kuo A."/>
            <person name="Mondo S."/>
            <person name="Pangilinan J."/>
            <person name="Riley R."/>
            <person name="LaButti K."/>
            <person name="Andreopoulos B."/>
            <person name="Lipzen A."/>
            <person name="Chen C."/>
            <person name="Yan M."/>
            <person name="Daum C."/>
            <person name="Ng V."/>
            <person name="Clum A."/>
            <person name="Steindorff A."/>
            <person name="Ohm R.A."/>
            <person name="Martin F."/>
            <person name="Silar P."/>
            <person name="Natvig D.O."/>
            <person name="Lalanne C."/>
            <person name="Gautier V."/>
            <person name="Ament-Velasquez S.L."/>
            <person name="Kruys A."/>
            <person name="Hutchinson M.I."/>
            <person name="Powell A.J."/>
            <person name="Barry K."/>
            <person name="Miller A.N."/>
            <person name="Grigoriev I.V."/>
            <person name="Debuchy R."/>
            <person name="Gladieux P."/>
            <person name="Hiltunen Thoren M."/>
            <person name="Johannesson H."/>
        </authorList>
    </citation>
    <scope>NUCLEOTIDE SEQUENCE</scope>
    <source>
        <strain evidence="4">CBS 560.94</strain>
    </source>
</reference>
<evidence type="ECO:0000313" key="5">
    <source>
        <dbReference type="Proteomes" id="UP001278500"/>
    </source>
</evidence>
<keyword evidence="2" id="KW-0472">Membrane</keyword>
<feature type="transmembrane region" description="Helical" evidence="2">
    <location>
        <begin position="91"/>
        <end position="112"/>
    </location>
</feature>
<dbReference type="PROSITE" id="PS51762">
    <property type="entry name" value="GH16_2"/>
    <property type="match status" value="1"/>
</dbReference>
<organism evidence="4 5">
    <name type="scientific">Neurospora tetraspora</name>
    <dbReference type="NCBI Taxonomy" id="94610"/>
    <lineage>
        <taxon>Eukaryota</taxon>
        <taxon>Fungi</taxon>
        <taxon>Dikarya</taxon>
        <taxon>Ascomycota</taxon>
        <taxon>Pezizomycotina</taxon>
        <taxon>Sordariomycetes</taxon>
        <taxon>Sordariomycetidae</taxon>
        <taxon>Sordariales</taxon>
        <taxon>Sordariaceae</taxon>
        <taxon>Neurospora</taxon>
    </lineage>
</organism>
<name>A0AAE0JLV6_9PEZI</name>
<dbReference type="RefSeq" id="XP_062685043.1">
    <property type="nucleotide sequence ID" value="XM_062820833.1"/>
</dbReference>
<reference evidence="4" key="2">
    <citation type="submission" date="2023-06" db="EMBL/GenBank/DDBJ databases">
        <authorList>
            <consortium name="Lawrence Berkeley National Laboratory"/>
            <person name="Haridas S."/>
            <person name="Hensen N."/>
            <person name="Bonometti L."/>
            <person name="Westerberg I."/>
            <person name="Brannstrom I.O."/>
            <person name="Guillou S."/>
            <person name="Cros-Aarteil S."/>
            <person name="Calhoun S."/>
            <person name="Kuo A."/>
            <person name="Mondo S."/>
            <person name="Pangilinan J."/>
            <person name="Riley R."/>
            <person name="Labutti K."/>
            <person name="Andreopoulos B."/>
            <person name="Lipzen A."/>
            <person name="Chen C."/>
            <person name="Yanf M."/>
            <person name="Daum C."/>
            <person name="Ng V."/>
            <person name="Clum A."/>
            <person name="Steindorff A."/>
            <person name="Ohm R."/>
            <person name="Martin F."/>
            <person name="Silar P."/>
            <person name="Natvig D."/>
            <person name="Lalanne C."/>
            <person name="Gautier V."/>
            <person name="Ament-Velasquez S.L."/>
            <person name="Kruys A."/>
            <person name="Hutchinson M.I."/>
            <person name="Powell A.J."/>
            <person name="Barry K."/>
            <person name="Miller A.N."/>
            <person name="Grigoriev I.V."/>
            <person name="Debuchy R."/>
            <person name="Gladieux P."/>
            <person name="Thoren M.H."/>
            <person name="Johannesson H."/>
        </authorList>
    </citation>
    <scope>NUCLEOTIDE SEQUENCE</scope>
    <source>
        <strain evidence="4">CBS 560.94</strain>
    </source>
</reference>
<comment type="similarity">
    <text evidence="1">Belongs to the glycosyl hydrolase 16 family.</text>
</comment>
<dbReference type="GO" id="GO:0004553">
    <property type="term" value="F:hydrolase activity, hydrolyzing O-glycosyl compounds"/>
    <property type="evidence" value="ECO:0007669"/>
    <property type="project" value="InterPro"/>
</dbReference>
<dbReference type="FunFam" id="2.60.120.200:FF:000178">
    <property type="entry name" value="Glycoside hydrolase family 16 protein"/>
    <property type="match status" value="1"/>
</dbReference>
<keyword evidence="5" id="KW-1185">Reference proteome</keyword>
<dbReference type="Pfam" id="PF00722">
    <property type="entry name" value="Glyco_hydro_16"/>
    <property type="match status" value="1"/>
</dbReference>
<dbReference type="InterPro" id="IPR013320">
    <property type="entry name" value="ConA-like_dom_sf"/>
</dbReference>
<evidence type="ECO:0000259" key="3">
    <source>
        <dbReference type="PROSITE" id="PS51762"/>
    </source>
</evidence>
<feature type="domain" description="GH16" evidence="3">
    <location>
        <begin position="150"/>
        <end position="464"/>
    </location>
</feature>